<dbReference type="Pfam" id="PF22936">
    <property type="entry name" value="Pol_BBD"/>
    <property type="match status" value="1"/>
</dbReference>
<feature type="domain" description="Retrovirus-related Pol polyprotein from transposon TNT 1-94-like beta-barrel" evidence="2">
    <location>
        <begin position="151"/>
        <end position="216"/>
    </location>
</feature>
<evidence type="ECO:0000256" key="1">
    <source>
        <dbReference type="SAM" id="MobiDB-lite"/>
    </source>
</evidence>
<accession>A0A438EMY3</accession>
<dbReference type="Gene3D" id="4.10.60.10">
    <property type="entry name" value="Zinc finger, CCHC-type"/>
    <property type="match status" value="1"/>
</dbReference>
<reference evidence="3 4" key="1">
    <citation type="journal article" date="2018" name="PLoS Genet.">
        <title>Population sequencing reveals clonal diversity and ancestral inbreeding in the grapevine cultivar Chardonnay.</title>
        <authorList>
            <person name="Roach M.J."/>
            <person name="Johnson D.L."/>
            <person name="Bohlmann J."/>
            <person name="van Vuuren H.J."/>
            <person name="Jones S.J."/>
            <person name="Pretorius I.S."/>
            <person name="Schmidt S.A."/>
            <person name="Borneman A.R."/>
        </authorList>
    </citation>
    <scope>NUCLEOTIDE SEQUENCE [LARGE SCALE GENOMIC DNA]</scope>
    <source>
        <strain evidence="4">cv. Chardonnay</strain>
        <tissue evidence="3">Leaf</tissue>
    </source>
</reference>
<dbReference type="InterPro" id="IPR054722">
    <property type="entry name" value="PolX-like_BBD"/>
</dbReference>
<dbReference type="GO" id="GO:0008270">
    <property type="term" value="F:zinc ion binding"/>
    <property type="evidence" value="ECO:0007669"/>
    <property type="project" value="InterPro"/>
</dbReference>
<dbReference type="InterPro" id="IPR036875">
    <property type="entry name" value="Znf_CCHC_sf"/>
</dbReference>
<feature type="compositionally biased region" description="Polar residues" evidence="1">
    <location>
        <begin position="34"/>
        <end position="47"/>
    </location>
</feature>
<feature type="region of interest" description="Disordered" evidence="1">
    <location>
        <begin position="32"/>
        <end position="54"/>
    </location>
</feature>
<evidence type="ECO:0000313" key="3">
    <source>
        <dbReference type="EMBL" id="RVW49111.1"/>
    </source>
</evidence>
<protein>
    <recommendedName>
        <fullName evidence="2">Retrovirus-related Pol polyprotein from transposon TNT 1-94-like beta-barrel domain-containing protein</fullName>
    </recommendedName>
</protein>
<dbReference type="SUPFAM" id="SSF57756">
    <property type="entry name" value="Retrovirus zinc finger-like domains"/>
    <property type="match status" value="1"/>
</dbReference>
<feature type="region of interest" description="Disordered" evidence="1">
    <location>
        <begin position="104"/>
        <end position="125"/>
    </location>
</feature>
<name>A0A438EMY3_VITVI</name>
<comment type="caution">
    <text evidence="3">The sequence shown here is derived from an EMBL/GenBank/DDBJ whole genome shotgun (WGS) entry which is preliminary data.</text>
</comment>
<dbReference type="AlphaFoldDB" id="A0A438EMY3"/>
<evidence type="ECO:0000313" key="4">
    <source>
        <dbReference type="Proteomes" id="UP000288805"/>
    </source>
</evidence>
<dbReference type="EMBL" id="QGNW01001232">
    <property type="protein sequence ID" value="RVW49111.1"/>
    <property type="molecule type" value="Genomic_DNA"/>
</dbReference>
<dbReference type="GO" id="GO:0003676">
    <property type="term" value="F:nucleic acid binding"/>
    <property type="evidence" value="ECO:0007669"/>
    <property type="project" value="InterPro"/>
</dbReference>
<proteinExistence type="predicted"/>
<dbReference type="Proteomes" id="UP000288805">
    <property type="component" value="Unassembled WGS sequence"/>
</dbReference>
<gene>
    <name evidence="3" type="ORF">CK203_084454</name>
</gene>
<organism evidence="3 4">
    <name type="scientific">Vitis vinifera</name>
    <name type="common">Grape</name>
    <dbReference type="NCBI Taxonomy" id="29760"/>
    <lineage>
        <taxon>Eukaryota</taxon>
        <taxon>Viridiplantae</taxon>
        <taxon>Streptophyta</taxon>
        <taxon>Embryophyta</taxon>
        <taxon>Tracheophyta</taxon>
        <taxon>Spermatophyta</taxon>
        <taxon>Magnoliopsida</taxon>
        <taxon>eudicotyledons</taxon>
        <taxon>Gunneridae</taxon>
        <taxon>Pentapetalae</taxon>
        <taxon>rosids</taxon>
        <taxon>Vitales</taxon>
        <taxon>Vitaceae</taxon>
        <taxon>Viteae</taxon>
        <taxon>Vitis</taxon>
    </lineage>
</organism>
<feature type="compositionally biased region" description="Low complexity" evidence="1">
    <location>
        <begin position="109"/>
        <end position="121"/>
    </location>
</feature>
<evidence type="ECO:0000259" key="2">
    <source>
        <dbReference type="Pfam" id="PF22936"/>
    </source>
</evidence>
<sequence length="280" mass="31921">MLRSLLEGFRPKVTTIKESKDIDSMRIDELFYKNQESGKGQRPNKQSFNEKRKSSSKGKKIECYNCGGLRHYDNDCSSPKDAKKFMLATWSNIDFEGVLPQLQRMQGNQKPRSQPSSSKSPLRTKQVWLRNDRSKCQVMFNALKAKSSSEWHLDNGCSRHKTRDTFSFTSLENYNGGIITFGDGSLARVKGKDSIGTLGCPKLNGVLYVKGLKDNLKDLEITKDNPNDILERNIDPNNDEFVPLDETFEETRSKLRSKVPKNHPISNVIANVNERVVTRR</sequence>